<dbReference type="GO" id="GO:0005789">
    <property type="term" value="C:endoplasmic reticulum membrane"/>
    <property type="evidence" value="ECO:0007669"/>
    <property type="project" value="TreeGrafter"/>
</dbReference>
<dbReference type="InterPro" id="IPR006634">
    <property type="entry name" value="TLC-dom"/>
</dbReference>
<keyword evidence="12" id="KW-1185">Reference proteome</keyword>
<comment type="similarity">
    <text evidence="2">Belongs to the TRAM family.</text>
</comment>
<evidence type="ECO:0000256" key="5">
    <source>
        <dbReference type="ARBA" id="ARBA00022927"/>
    </source>
</evidence>
<feature type="region of interest" description="Disordered" evidence="9">
    <location>
        <begin position="337"/>
        <end position="388"/>
    </location>
</feature>
<feature type="transmembrane region" description="Helical" evidence="10">
    <location>
        <begin position="165"/>
        <end position="183"/>
    </location>
</feature>
<evidence type="ECO:0000256" key="2">
    <source>
        <dbReference type="ARBA" id="ARBA00005999"/>
    </source>
</evidence>
<feature type="transmembrane region" description="Helical" evidence="10">
    <location>
        <begin position="226"/>
        <end position="248"/>
    </location>
</feature>
<dbReference type="SMART" id="SM00724">
    <property type="entry name" value="TLC"/>
    <property type="match status" value="1"/>
</dbReference>
<dbReference type="WBParaSite" id="ACRNAN_scaffold241.g21371.t2">
    <property type="protein sequence ID" value="ACRNAN_scaffold241.g21371.t2"/>
    <property type="gene ID" value="ACRNAN_scaffold241.g21371"/>
</dbReference>
<evidence type="ECO:0000256" key="7">
    <source>
        <dbReference type="ARBA" id="ARBA00023136"/>
    </source>
</evidence>
<evidence type="ECO:0000256" key="8">
    <source>
        <dbReference type="PROSITE-ProRule" id="PRU00205"/>
    </source>
</evidence>
<feature type="compositionally biased region" description="Basic residues" evidence="9">
    <location>
        <begin position="343"/>
        <end position="353"/>
    </location>
</feature>
<dbReference type="PIRSF" id="PIRSF005449">
    <property type="entry name" value="Translocation_assoc_membrane"/>
    <property type="match status" value="1"/>
</dbReference>
<accession>A0A914DGE0</accession>
<dbReference type="InterPro" id="IPR016447">
    <property type="entry name" value="Translocation_assoc_membrane"/>
</dbReference>
<evidence type="ECO:0000256" key="3">
    <source>
        <dbReference type="ARBA" id="ARBA00022448"/>
    </source>
</evidence>
<dbReference type="GO" id="GO:0045048">
    <property type="term" value="P:protein insertion into ER membrane"/>
    <property type="evidence" value="ECO:0007669"/>
    <property type="project" value="TreeGrafter"/>
</dbReference>
<feature type="transmembrane region" description="Helical" evidence="10">
    <location>
        <begin position="127"/>
        <end position="145"/>
    </location>
</feature>
<reference evidence="13" key="1">
    <citation type="submission" date="2022-11" db="UniProtKB">
        <authorList>
            <consortium name="WormBaseParasite"/>
        </authorList>
    </citation>
    <scope>IDENTIFICATION</scope>
</reference>
<dbReference type="PANTHER" id="PTHR12371">
    <property type="entry name" value="TRANSLOCATION ASSOCIATED MEMBRANE PROTEIN"/>
    <property type="match status" value="1"/>
</dbReference>
<proteinExistence type="inferred from homology"/>
<dbReference type="PANTHER" id="PTHR12371:SF11">
    <property type="entry name" value="TRANSLOCATING CHAIN-ASSOCIATED MEMBRANE PROTEIN"/>
    <property type="match status" value="1"/>
</dbReference>
<dbReference type="GO" id="GO:0006616">
    <property type="term" value="P:SRP-dependent cotranslational protein targeting to membrane, translocation"/>
    <property type="evidence" value="ECO:0007669"/>
    <property type="project" value="InterPro"/>
</dbReference>
<keyword evidence="5" id="KW-0653">Protein transport</keyword>
<feature type="transmembrane region" description="Helical" evidence="10">
    <location>
        <begin position="260"/>
        <end position="284"/>
    </location>
</feature>
<evidence type="ECO:0000313" key="13">
    <source>
        <dbReference type="WBParaSite" id="ACRNAN_scaffold241.g21371.t2"/>
    </source>
</evidence>
<evidence type="ECO:0000256" key="4">
    <source>
        <dbReference type="ARBA" id="ARBA00022692"/>
    </source>
</evidence>
<evidence type="ECO:0000259" key="11">
    <source>
        <dbReference type="PROSITE" id="PS50922"/>
    </source>
</evidence>
<evidence type="ECO:0000256" key="9">
    <source>
        <dbReference type="SAM" id="MobiDB-lite"/>
    </source>
</evidence>
<name>A0A914DGE0_9BILA</name>
<feature type="transmembrane region" description="Helical" evidence="10">
    <location>
        <begin position="203"/>
        <end position="220"/>
    </location>
</feature>
<feature type="domain" description="TLC" evidence="11">
    <location>
        <begin position="121"/>
        <end position="334"/>
    </location>
</feature>
<dbReference type="Pfam" id="PF03798">
    <property type="entry name" value="TRAM_LAG1_CLN8"/>
    <property type="match status" value="1"/>
</dbReference>
<keyword evidence="7 8" id="KW-0472">Membrane</keyword>
<dbReference type="Proteomes" id="UP000887540">
    <property type="component" value="Unplaced"/>
</dbReference>
<protein>
    <submittedName>
        <fullName evidence="13">Translocating chain-associated membrane protein</fullName>
    </submittedName>
</protein>
<feature type="transmembrane region" description="Helical" evidence="10">
    <location>
        <begin position="304"/>
        <end position="326"/>
    </location>
</feature>
<feature type="transmembrane region" description="Helical" evidence="10">
    <location>
        <begin position="87"/>
        <end position="106"/>
    </location>
</feature>
<evidence type="ECO:0000256" key="6">
    <source>
        <dbReference type="ARBA" id="ARBA00022989"/>
    </source>
</evidence>
<organism evidence="12 13">
    <name type="scientific">Acrobeloides nanus</name>
    <dbReference type="NCBI Taxonomy" id="290746"/>
    <lineage>
        <taxon>Eukaryota</taxon>
        <taxon>Metazoa</taxon>
        <taxon>Ecdysozoa</taxon>
        <taxon>Nematoda</taxon>
        <taxon>Chromadorea</taxon>
        <taxon>Rhabditida</taxon>
        <taxon>Tylenchina</taxon>
        <taxon>Cephalobomorpha</taxon>
        <taxon>Cephaloboidea</taxon>
        <taxon>Cephalobidae</taxon>
        <taxon>Acrobeloides</taxon>
    </lineage>
</organism>
<sequence length="388" mass="45297">MGIESRRAATRPKKASPPILSHEFIIQNHGDIMSCILMLVILGFMFQITAPLAQIMVVPQYNETIALPKDAEPQMYYRSGLRDLPSLFFYTIAWITAHCILQEYILDKIQRRLHLSKTRMSKFNESGHLFAFCAYSAGHAGYILHEMGIHKDVTQLWIGYPDVHRYLPLTVKIFFILQITYWLHQFPEFYFMKVKREEIRARTFYSVVFLLLISGAYFASFTRLALVLLFLEYTSQAIFHLTRVLYFTGKIKNAGNAFKLWNAIFVIVRFASVVLSVLTLWYGFRSNETPVIDFATGNFNTSLIRINSLIIVVGLQIFMLWNFFVFHFARFRERHRESETAQQKHKKQKHAKKVRDDKHKKQKHAKKVRDDSKDSSDSGNESTSKKVK</sequence>
<feature type="transmembrane region" description="Helical" evidence="10">
    <location>
        <begin position="35"/>
        <end position="57"/>
    </location>
</feature>
<comment type="subcellular location">
    <subcellularLocation>
        <location evidence="1">Membrane</location>
        <topology evidence="1">Multi-pass membrane protein</topology>
    </subcellularLocation>
</comment>
<dbReference type="PROSITE" id="PS50922">
    <property type="entry name" value="TLC"/>
    <property type="match status" value="1"/>
</dbReference>
<keyword evidence="6 10" id="KW-1133">Transmembrane helix</keyword>
<evidence type="ECO:0000256" key="1">
    <source>
        <dbReference type="ARBA" id="ARBA00004141"/>
    </source>
</evidence>
<evidence type="ECO:0000313" key="12">
    <source>
        <dbReference type="Proteomes" id="UP000887540"/>
    </source>
</evidence>
<evidence type="ECO:0000256" key="10">
    <source>
        <dbReference type="SAM" id="Phobius"/>
    </source>
</evidence>
<keyword evidence="4 8" id="KW-0812">Transmembrane</keyword>
<keyword evidence="3" id="KW-0813">Transport</keyword>
<dbReference type="AlphaFoldDB" id="A0A914DGE0"/>